<dbReference type="AlphaFoldDB" id="A7E772"/>
<gene>
    <name evidence="2" type="ORF">SS1G_01149</name>
</gene>
<keyword evidence="3" id="KW-1185">Reference proteome</keyword>
<feature type="transmembrane region" description="Helical" evidence="1">
    <location>
        <begin position="28"/>
        <end position="48"/>
    </location>
</feature>
<proteinExistence type="predicted"/>
<protein>
    <submittedName>
        <fullName evidence="2">Uncharacterized protein</fullName>
    </submittedName>
</protein>
<keyword evidence="1" id="KW-0812">Transmembrane</keyword>
<name>A7E772_SCLS1</name>
<dbReference type="RefSeq" id="XP_001596956.1">
    <property type="nucleotide sequence ID" value="XM_001596906.1"/>
</dbReference>
<evidence type="ECO:0000313" key="3">
    <source>
        <dbReference type="Proteomes" id="UP000001312"/>
    </source>
</evidence>
<evidence type="ECO:0000256" key="1">
    <source>
        <dbReference type="SAM" id="Phobius"/>
    </source>
</evidence>
<keyword evidence="1" id="KW-0472">Membrane</keyword>
<accession>A7E772</accession>
<dbReference type="GeneID" id="5493189"/>
<sequence length="49" mass="5364">MQQALWINHRALPRADTSTLKSHDTVPISGVVVSGIMGVNFELVLFAWG</sequence>
<reference evidence="3" key="1">
    <citation type="journal article" date="2011" name="PLoS Genet.">
        <title>Genomic analysis of the necrotrophic fungal pathogens Sclerotinia sclerotiorum and Botrytis cinerea.</title>
        <authorList>
            <person name="Amselem J."/>
            <person name="Cuomo C.A."/>
            <person name="van Kan J.A."/>
            <person name="Viaud M."/>
            <person name="Benito E.P."/>
            <person name="Couloux A."/>
            <person name="Coutinho P.M."/>
            <person name="de Vries R.P."/>
            <person name="Dyer P.S."/>
            <person name="Fillinger S."/>
            <person name="Fournier E."/>
            <person name="Gout L."/>
            <person name="Hahn M."/>
            <person name="Kohn L."/>
            <person name="Lapalu N."/>
            <person name="Plummer K.M."/>
            <person name="Pradier J.M."/>
            <person name="Quevillon E."/>
            <person name="Sharon A."/>
            <person name="Simon A."/>
            <person name="ten Have A."/>
            <person name="Tudzynski B."/>
            <person name="Tudzynski P."/>
            <person name="Wincker P."/>
            <person name="Andrew M."/>
            <person name="Anthouard V."/>
            <person name="Beever R.E."/>
            <person name="Beffa R."/>
            <person name="Benoit I."/>
            <person name="Bouzid O."/>
            <person name="Brault B."/>
            <person name="Chen Z."/>
            <person name="Choquer M."/>
            <person name="Collemare J."/>
            <person name="Cotton P."/>
            <person name="Danchin E.G."/>
            <person name="Da Silva C."/>
            <person name="Gautier A."/>
            <person name="Giraud C."/>
            <person name="Giraud T."/>
            <person name="Gonzalez C."/>
            <person name="Grossetete S."/>
            <person name="Guldener U."/>
            <person name="Henrissat B."/>
            <person name="Howlett B.J."/>
            <person name="Kodira C."/>
            <person name="Kretschmer M."/>
            <person name="Lappartient A."/>
            <person name="Leroch M."/>
            <person name="Levis C."/>
            <person name="Mauceli E."/>
            <person name="Neuveglise C."/>
            <person name="Oeser B."/>
            <person name="Pearson M."/>
            <person name="Poulain J."/>
            <person name="Poussereau N."/>
            <person name="Quesneville H."/>
            <person name="Rascle C."/>
            <person name="Schumacher J."/>
            <person name="Segurens B."/>
            <person name="Sexton A."/>
            <person name="Silva E."/>
            <person name="Sirven C."/>
            <person name="Soanes D.M."/>
            <person name="Talbot N.J."/>
            <person name="Templeton M."/>
            <person name="Yandava C."/>
            <person name="Yarden O."/>
            <person name="Zeng Q."/>
            <person name="Rollins J.A."/>
            <person name="Lebrun M.H."/>
            <person name="Dickman M."/>
        </authorList>
    </citation>
    <scope>NUCLEOTIDE SEQUENCE [LARGE SCALE GENOMIC DNA]</scope>
    <source>
        <strain evidence="3">ATCC 18683 / 1980 / Ss-1</strain>
    </source>
</reference>
<organism evidence="2 3">
    <name type="scientific">Sclerotinia sclerotiorum (strain ATCC 18683 / 1980 / Ss-1)</name>
    <name type="common">White mold</name>
    <name type="synonym">Whetzelinia sclerotiorum</name>
    <dbReference type="NCBI Taxonomy" id="665079"/>
    <lineage>
        <taxon>Eukaryota</taxon>
        <taxon>Fungi</taxon>
        <taxon>Dikarya</taxon>
        <taxon>Ascomycota</taxon>
        <taxon>Pezizomycotina</taxon>
        <taxon>Leotiomycetes</taxon>
        <taxon>Helotiales</taxon>
        <taxon>Sclerotiniaceae</taxon>
        <taxon>Sclerotinia</taxon>
    </lineage>
</organism>
<keyword evidence="1" id="KW-1133">Transmembrane helix</keyword>
<dbReference type="KEGG" id="ssl:SS1G_01149"/>
<dbReference type="InParanoid" id="A7E772"/>
<dbReference type="EMBL" id="CH476622">
    <property type="protein sequence ID" value="EDN96224.1"/>
    <property type="molecule type" value="Genomic_DNA"/>
</dbReference>
<evidence type="ECO:0000313" key="2">
    <source>
        <dbReference type="EMBL" id="EDN96224.1"/>
    </source>
</evidence>
<dbReference type="HOGENOM" id="CLU_3143884_0_0_1"/>
<dbReference type="Proteomes" id="UP000001312">
    <property type="component" value="Unassembled WGS sequence"/>
</dbReference>